<reference evidence="4" key="1">
    <citation type="submission" date="2022-11" db="UniProtKB">
        <authorList>
            <consortium name="WormBaseParasite"/>
        </authorList>
    </citation>
    <scope>IDENTIFICATION</scope>
</reference>
<proteinExistence type="predicted"/>
<protein>
    <submittedName>
        <fullName evidence="4">EB domain-containing protein</fullName>
    </submittedName>
</protein>
<keyword evidence="1" id="KW-0732">Signal</keyword>
<accession>A0A915KV43</accession>
<dbReference type="WBParaSite" id="nRc.2.0.1.t42012-RA">
    <property type="protein sequence ID" value="nRc.2.0.1.t42012-RA"/>
    <property type="gene ID" value="nRc.2.0.1.g42012"/>
</dbReference>
<keyword evidence="3" id="KW-1185">Reference proteome</keyword>
<name>A0A915KV43_ROMCU</name>
<dbReference type="InterPro" id="IPR006149">
    <property type="entry name" value="EB_dom"/>
</dbReference>
<evidence type="ECO:0000313" key="3">
    <source>
        <dbReference type="Proteomes" id="UP000887565"/>
    </source>
</evidence>
<sequence>MLHFEFLLIIHLIGVETQNFVPPATCESVQKTILIVCNTFLTQFDDIYSFTVNKAMFCERAQRNMGAACIAVVLGQFAASNLPPAIRPPQFAPDAIKFLNEKCRFASECYGYPDTMTCQNQICVCKDGYQPTILANSQNGSRVCTAVALGLGEVCYDSCQKPLVCKSSQTDGYDGLGYRLEGTSTCQCLAPYFLDQKNVCTMKCKSNQKYDPYTATCLQICRSTEVSIDGNCKATIHCPTGAVLTRGNIWVGCKVVVEPFNADYSLVRPTPFHQPYHTFRDNCTSGYFCLPTDWPPTNQTSGYCCPMLRLNCPIGQPLVGASCDHAPISTFTTTAAANTCPSETHFCFPVDLGGRVTGVCCPRACSSVKMMQVNGRCYVKAHLDESCQINEQCVDSQSVCNRGICSCPKGYVASTQPDTQDKACRADCQYNQVEYGGSCVAALKLGQPCRNEPWRCPQNAKCGMNRVCVCLCPYVPLDNAYICAANPSCNQFQGDSSNVFDNWSVVAPSITNIVFCALTNQKYRGPLKVVNQCPYYQYCSPYLSDVDQTCPDGNYSTGPCQTDADCGSSNDQYCNKIKNSLMITLYNYFKIIEIDFLISCNAAFAETATAASI</sequence>
<feature type="signal peptide" evidence="1">
    <location>
        <begin position="1"/>
        <end position="17"/>
    </location>
</feature>
<dbReference type="Pfam" id="PF01683">
    <property type="entry name" value="EB"/>
    <property type="match status" value="1"/>
</dbReference>
<feature type="domain" description="EB" evidence="2">
    <location>
        <begin position="369"/>
        <end position="415"/>
    </location>
</feature>
<evidence type="ECO:0000259" key="2">
    <source>
        <dbReference type="Pfam" id="PF01683"/>
    </source>
</evidence>
<dbReference type="Proteomes" id="UP000887565">
    <property type="component" value="Unplaced"/>
</dbReference>
<dbReference type="AlphaFoldDB" id="A0A915KV43"/>
<organism evidence="3 4">
    <name type="scientific">Romanomermis culicivorax</name>
    <name type="common">Nematode worm</name>
    <dbReference type="NCBI Taxonomy" id="13658"/>
    <lineage>
        <taxon>Eukaryota</taxon>
        <taxon>Metazoa</taxon>
        <taxon>Ecdysozoa</taxon>
        <taxon>Nematoda</taxon>
        <taxon>Enoplea</taxon>
        <taxon>Dorylaimia</taxon>
        <taxon>Mermithida</taxon>
        <taxon>Mermithoidea</taxon>
        <taxon>Mermithidae</taxon>
        <taxon>Romanomermis</taxon>
    </lineage>
</organism>
<dbReference type="OMA" id="KCPCPCI"/>
<evidence type="ECO:0000313" key="4">
    <source>
        <dbReference type="WBParaSite" id="nRc.2.0.1.t42012-RA"/>
    </source>
</evidence>
<feature type="chain" id="PRO_5037990076" evidence="1">
    <location>
        <begin position="18"/>
        <end position="613"/>
    </location>
</feature>
<evidence type="ECO:0000256" key="1">
    <source>
        <dbReference type="SAM" id="SignalP"/>
    </source>
</evidence>